<evidence type="ECO:0000313" key="2">
    <source>
        <dbReference type="EMBL" id="AHF77625.1"/>
    </source>
</evidence>
<feature type="compositionally biased region" description="Basic and acidic residues" evidence="1">
    <location>
        <begin position="21"/>
        <end position="30"/>
    </location>
</feature>
<feature type="compositionally biased region" description="Basic and acidic residues" evidence="1">
    <location>
        <begin position="1"/>
        <end position="13"/>
    </location>
</feature>
<sequence length="425" mass="44691">MARITEKENKESINDDTGPLSEREEHDDPLRACSPPVNPTVSLSGRRKRSIPPLFSVFEKAFSIFAHSGDNTAPAPLSDPKLDNAEPITPNPSSAAAAASPLSVATPVDAQDDSLRTTLPRTQRTARAPQSEDSTPPASGLSSEEAVSNAPLHTVSPTLFKRDEISPELSTDPKETIKIKILLTPFSEEKMGLHTILRSVSDTPEDLALQTGKVVHSRVPRGEDSILKFLKQSKALSDTFTINLESPPTPTKEDPEDIPMMIIKTISDEDIQTMRQEQVKIASFITQAIAAAEPVLAHVSTIAVLVYTSKAKLAQFYAKFGQAAGSALPDASLTAVPSARDITPPRDAPAAPGVVNSPSQDSEFTLGSDSDDGLGFVVAAGIGASAASVAAARAVARGEEGFAAAMEAGFEALIDDVVVLAAAAA</sequence>
<feature type="region of interest" description="Disordered" evidence="1">
    <location>
        <begin position="68"/>
        <end position="159"/>
    </location>
</feature>
<evidence type="ECO:0000256" key="1">
    <source>
        <dbReference type="SAM" id="MobiDB-lite"/>
    </source>
</evidence>
<keyword evidence="3" id="KW-1185">Reference proteome</keyword>
<organism evidence="2 3">
    <name type="scientific">Sodalis praecaptivus</name>
    <dbReference type="NCBI Taxonomy" id="1239307"/>
    <lineage>
        <taxon>Bacteria</taxon>
        <taxon>Pseudomonadati</taxon>
        <taxon>Pseudomonadota</taxon>
        <taxon>Gammaproteobacteria</taxon>
        <taxon>Enterobacterales</taxon>
        <taxon>Bruguierivoracaceae</taxon>
        <taxon>Sodalis</taxon>
    </lineage>
</organism>
<protein>
    <submittedName>
        <fullName evidence="2">Uncharacterized protein</fullName>
    </submittedName>
</protein>
<feature type="compositionally biased region" description="Low complexity" evidence="1">
    <location>
        <begin position="91"/>
        <end position="107"/>
    </location>
</feature>
<dbReference type="OrthoDB" id="9993582at2"/>
<feature type="region of interest" description="Disordered" evidence="1">
    <location>
        <begin position="1"/>
        <end position="48"/>
    </location>
</feature>
<dbReference type="AlphaFoldDB" id="W0HZI7"/>
<dbReference type="PATRIC" id="fig|1239307.3.peg.2888"/>
<feature type="compositionally biased region" description="Polar residues" evidence="1">
    <location>
        <begin position="356"/>
        <end position="366"/>
    </location>
</feature>
<feature type="region of interest" description="Disordered" evidence="1">
    <location>
        <begin position="346"/>
        <end position="366"/>
    </location>
</feature>
<dbReference type="KEGG" id="sod:Sant_2597"/>
<dbReference type="HOGENOM" id="CLU_645420_0_0_6"/>
<dbReference type="RefSeq" id="WP_025422774.1">
    <property type="nucleotide sequence ID" value="NZ_CP006569.1"/>
</dbReference>
<accession>W0HZI7</accession>
<proteinExistence type="predicted"/>
<feature type="compositionally biased region" description="Polar residues" evidence="1">
    <location>
        <begin position="116"/>
        <end position="125"/>
    </location>
</feature>
<evidence type="ECO:0000313" key="3">
    <source>
        <dbReference type="Proteomes" id="UP000019028"/>
    </source>
</evidence>
<name>W0HZI7_9GAMM</name>
<reference evidence="2 3" key="1">
    <citation type="journal article" date="2014" name="Genome Biol. Evol.">
        <title>Genome degeneration and adaptation in a nascent stage of symbiosis.</title>
        <authorList>
            <person name="Oakeson K.F."/>
            <person name="Gil R."/>
            <person name="Clayton A.L."/>
            <person name="Dunn D.M."/>
            <person name="von Niederhausern A.C."/>
            <person name="Hamil C."/>
            <person name="Aoyagi A."/>
            <person name="Duval B."/>
            <person name="Baca A."/>
            <person name="Silva F.J."/>
            <person name="Vallier A."/>
            <person name="Jackson D.G."/>
            <person name="Latorre A."/>
            <person name="Weiss R.B."/>
            <person name="Heddi A."/>
            <person name="Moya A."/>
            <person name="Dale C."/>
        </authorList>
    </citation>
    <scope>NUCLEOTIDE SEQUENCE [LARGE SCALE GENOMIC DNA]</scope>
    <source>
        <strain evidence="2 3">HS1</strain>
    </source>
</reference>
<feature type="compositionally biased region" description="Polar residues" evidence="1">
    <location>
        <begin position="131"/>
        <end position="146"/>
    </location>
</feature>
<dbReference type="EMBL" id="CP006569">
    <property type="protein sequence ID" value="AHF77625.1"/>
    <property type="molecule type" value="Genomic_DNA"/>
</dbReference>
<dbReference type="Proteomes" id="UP000019028">
    <property type="component" value="Chromosome"/>
</dbReference>
<gene>
    <name evidence="2" type="ORF">Sant_2597</name>
</gene>